<reference evidence="2 3" key="1">
    <citation type="journal article" date="2018" name="Front. Microbiol.">
        <title>Genome-Wide Analysis of Corynespora cassiicola Leaf Fall Disease Putative Effectors.</title>
        <authorList>
            <person name="Lopez D."/>
            <person name="Ribeiro S."/>
            <person name="Label P."/>
            <person name="Fumanal B."/>
            <person name="Venisse J.S."/>
            <person name="Kohler A."/>
            <person name="de Oliveira R.R."/>
            <person name="Labutti K."/>
            <person name="Lipzen A."/>
            <person name="Lail K."/>
            <person name="Bauer D."/>
            <person name="Ohm R.A."/>
            <person name="Barry K.W."/>
            <person name="Spatafora J."/>
            <person name="Grigoriev I.V."/>
            <person name="Martin F.M."/>
            <person name="Pujade-Renaud V."/>
        </authorList>
    </citation>
    <scope>NUCLEOTIDE SEQUENCE [LARGE SCALE GENOMIC DNA]</scope>
    <source>
        <strain evidence="2 3">Philippines</strain>
    </source>
</reference>
<dbReference type="OrthoDB" id="3787262at2759"/>
<sequence>MPDNTAAPTPTATARSTSNRRLPVIEKQSPPNRINVENGTILTVSPAFGKIPPAHDSRPGDNLIDPNSWRHVNQLVKELMSLPPQAFPSSRNRDGLVRVMLSWCVKTVGESHFYHDGKMGRMRLRPESKIRTHGLIAGLPQGYYRWLVGDERQEPDTRAEIETLFAIPEQVWRQHRYQLDYKPRYY</sequence>
<feature type="region of interest" description="Disordered" evidence="1">
    <location>
        <begin position="1"/>
        <end position="22"/>
    </location>
</feature>
<keyword evidence="3" id="KW-1185">Reference proteome</keyword>
<gene>
    <name evidence="2" type="ORF">BS50DRAFT_636297</name>
</gene>
<dbReference type="AlphaFoldDB" id="A0A2T2NJC0"/>
<evidence type="ECO:0000256" key="1">
    <source>
        <dbReference type="SAM" id="MobiDB-lite"/>
    </source>
</evidence>
<name>A0A2T2NJC0_CORCC</name>
<protein>
    <submittedName>
        <fullName evidence="2">Uncharacterized protein</fullName>
    </submittedName>
</protein>
<dbReference type="Proteomes" id="UP000240883">
    <property type="component" value="Unassembled WGS sequence"/>
</dbReference>
<dbReference type="EMBL" id="KZ678137">
    <property type="protein sequence ID" value="PSN65534.1"/>
    <property type="molecule type" value="Genomic_DNA"/>
</dbReference>
<organism evidence="2 3">
    <name type="scientific">Corynespora cassiicola Philippines</name>
    <dbReference type="NCBI Taxonomy" id="1448308"/>
    <lineage>
        <taxon>Eukaryota</taxon>
        <taxon>Fungi</taxon>
        <taxon>Dikarya</taxon>
        <taxon>Ascomycota</taxon>
        <taxon>Pezizomycotina</taxon>
        <taxon>Dothideomycetes</taxon>
        <taxon>Pleosporomycetidae</taxon>
        <taxon>Pleosporales</taxon>
        <taxon>Corynesporascaceae</taxon>
        <taxon>Corynespora</taxon>
    </lineage>
</organism>
<evidence type="ECO:0000313" key="2">
    <source>
        <dbReference type="EMBL" id="PSN65534.1"/>
    </source>
</evidence>
<proteinExistence type="predicted"/>
<feature type="compositionally biased region" description="Low complexity" evidence="1">
    <location>
        <begin position="1"/>
        <end position="20"/>
    </location>
</feature>
<evidence type="ECO:0000313" key="3">
    <source>
        <dbReference type="Proteomes" id="UP000240883"/>
    </source>
</evidence>
<accession>A0A2T2NJC0</accession>